<comment type="similarity">
    <text evidence="1 4">Belongs to the carbohydrate kinase PfkB family.</text>
</comment>
<proteinExistence type="inferred from homology"/>
<gene>
    <name evidence="6" type="primary">iolC_1</name>
    <name evidence="6" type="ORF">AMURIS_02086</name>
</gene>
<dbReference type="EMBL" id="OFSM01000009">
    <property type="protein sequence ID" value="SOY29371.1"/>
    <property type="molecule type" value="Genomic_DNA"/>
</dbReference>
<dbReference type="InterPro" id="IPR029056">
    <property type="entry name" value="Ribokinase-like"/>
</dbReference>
<sequence length="311" mass="34168">MKKWDVFVFGDINMDLLVPNVNRLPPAGEEWEVPVMETAPGGGAALFALGLARLGMKPVFLGRVGDDLYGNYLKKYMEETGVDTSLLETGINAETGISISFTDDRDRSFLTFRGDCKVPDIGEVSIEQVSRARHIHLTGYTESVNHQAYLAFLQKLRRETDVTVSFDVGWDSTGEWSPRIYELFPYLDVLLMNETESLHYSRKETAREAALDFSSAGCMAVIKLGRKGALCCRDGQVWSREGFSVTAVDTTGAGDSFNAGFVYGFLKGEEPETALCLGNGCGALSCTGLGGNTMFPTLEKLRAFIETQKNQ</sequence>
<evidence type="ECO:0000256" key="4">
    <source>
        <dbReference type="RuleBase" id="RU003704"/>
    </source>
</evidence>
<dbReference type="OrthoDB" id="9788681at2"/>
<dbReference type="Proteomes" id="UP000236311">
    <property type="component" value="Unassembled WGS sequence"/>
</dbReference>
<dbReference type="CDD" id="cd01166">
    <property type="entry name" value="KdgK"/>
    <property type="match status" value="1"/>
</dbReference>
<dbReference type="GO" id="GO:0047590">
    <property type="term" value="F:5-dehydro-2-deoxygluconokinase activity"/>
    <property type="evidence" value="ECO:0007669"/>
    <property type="project" value="UniProtKB-EC"/>
</dbReference>
<dbReference type="PROSITE" id="PS00584">
    <property type="entry name" value="PFKB_KINASES_2"/>
    <property type="match status" value="1"/>
</dbReference>
<feature type="domain" description="Carbohydrate kinase PfkB" evidence="5">
    <location>
        <begin position="5"/>
        <end position="297"/>
    </location>
</feature>
<keyword evidence="3 4" id="KW-0418">Kinase</keyword>
<organism evidence="6 7">
    <name type="scientific">Acetatifactor muris</name>
    <dbReference type="NCBI Taxonomy" id="879566"/>
    <lineage>
        <taxon>Bacteria</taxon>
        <taxon>Bacillati</taxon>
        <taxon>Bacillota</taxon>
        <taxon>Clostridia</taxon>
        <taxon>Lachnospirales</taxon>
        <taxon>Lachnospiraceae</taxon>
        <taxon>Acetatifactor</taxon>
    </lineage>
</organism>
<dbReference type="PANTHER" id="PTHR10584:SF166">
    <property type="entry name" value="RIBOKINASE"/>
    <property type="match status" value="1"/>
</dbReference>
<keyword evidence="2 4" id="KW-0808">Transferase</keyword>
<evidence type="ECO:0000259" key="5">
    <source>
        <dbReference type="Pfam" id="PF00294"/>
    </source>
</evidence>
<dbReference type="PRINTS" id="PR00990">
    <property type="entry name" value="RIBOKINASE"/>
</dbReference>
<evidence type="ECO:0000256" key="2">
    <source>
        <dbReference type="ARBA" id="ARBA00022679"/>
    </source>
</evidence>
<evidence type="ECO:0000313" key="7">
    <source>
        <dbReference type="Proteomes" id="UP000236311"/>
    </source>
</evidence>
<evidence type="ECO:0000256" key="3">
    <source>
        <dbReference type="ARBA" id="ARBA00022777"/>
    </source>
</evidence>
<dbReference type="PANTHER" id="PTHR10584">
    <property type="entry name" value="SUGAR KINASE"/>
    <property type="match status" value="1"/>
</dbReference>
<evidence type="ECO:0000256" key="1">
    <source>
        <dbReference type="ARBA" id="ARBA00010688"/>
    </source>
</evidence>
<evidence type="ECO:0000313" key="6">
    <source>
        <dbReference type="EMBL" id="SOY29371.1"/>
    </source>
</evidence>
<dbReference type="SUPFAM" id="SSF53613">
    <property type="entry name" value="Ribokinase-like"/>
    <property type="match status" value="1"/>
</dbReference>
<dbReference type="GO" id="GO:0006796">
    <property type="term" value="P:phosphate-containing compound metabolic process"/>
    <property type="evidence" value="ECO:0007669"/>
    <property type="project" value="UniProtKB-ARBA"/>
</dbReference>
<accession>A0A2K4ZFY3</accession>
<reference evidence="6 7" key="1">
    <citation type="submission" date="2018-01" db="EMBL/GenBank/DDBJ databases">
        <authorList>
            <person name="Gaut B.S."/>
            <person name="Morton B.R."/>
            <person name="Clegg M.T."/>
            <person name="Duvall M.R."/>
        </authorList>
    </citation>
    <scope>NUCLEOTIDE SEQUENCE [LARGE SCALE GENOMIC DNA]</scope>
    <source>
        <strain evidence="6">GP69</strain>
    </source>
</reference>
<dbReference type="Gene3D" id="3.40.1190.20">
    <property type="match status" value="1"/>
</dbReference>
<dbReference type="EC" id="2.7.1.92" evidence="6"/>
<dbReference type="RefSeq" id="WP_103239468.1">
    <property type="nucleotide sequence ID" value="NZ_JANJZD010000009.1"/>
</dbReference>
<dbReference type="InterPro" id="IPR002173">
    <property type="entry name" value="Carboh/pur_kinase_PfkB_CS"/>
</dbReference>
<dbReference type="InterPro" id="IPR002139">
    <property type="entry name" value="Ribo/fructo_kinase"/>
</dbReference>
<dbReference type="InterPro" id="IPR011611">
    <property type="entry name" value="PfkB_dom"/>
</dbReference>
<dbReference type="Pfam" id="PF00294">
    <property type="entry name" value="PfkB"/>
    <property type="match status" value="1"/>
</dbReference>
<dbReference type="AlphaFoldDB" id="A0A2K4ZFY3"/>
<keyword evidence="7" id="KW-1185">Reference proteome</keyword>
<protein>
    <submittedName>
        <fullName evidence="6">5-dehydro-2-deoxygluconokinase</fullName>
        <ecNumber evidence="6">2.7.1.92</ecNumber>
    </submittedName>
</protein>
<name>A0A2K4ZFY3_9FIRM</name>